<reference evidence="1" key="1">
    <citation type="submission" date="2023-03" db="EMBL/GenBank/DDBJ databases">
        <title>Massive genome expansion in bonnet fungi (Mycena s.s.) driven by repeated elements and novel gene families across ecological guilds.</title>
        <authorList>
            <consortium name="Lawrence Berkeley National Laboratory"/>
            <person name="Harder C.B."/>
            <person name="Miyauchi S."/>
            <person name="Viragh M."/>
            <person name="Kuo A."/>
            <person name="Thoen E."/>
            <person name="Andreopoulos B."/>
            <person name="Lu D."/>
            <person name="Skrede I."/>
            <person name="Drula E."/>
            <person name="Henrissat B."/>
            <person name="Morin E."/>
            <person name="Kohler A."/>
            <person name="Barry K."/>
            <person name="LaButti K."/>
            <person name="Morin E."/>
            <person name="Salamov A."/>
            <person name="Lipzen A."/>
            <person name="Mereny Z."/>
            <person name="Hegedus B."/>
            <person name="Baldrian P."/>
            <person name="Stursova M."/>
            <person name="Weitz H."/>
            <person name="Taylor A."/>
            <person name="Grigoriev I.V."/>
            <person name="Nagy L.G."/>
            <person name="Martin F."/>
            <person name="Kauserud H."/>
        </authorList>
    </citation>
    <scope>NUCLEOTIDE SEQUENCE</scope>
    <source>
        <strain evidence="1">CBHHK067</strain>
    </source>
</reference>
<accession>A0AAD7BJD4</accession>
<evidence type="ECO:0000313" key="2">
    <source>
        <dbReference type="Proteomes" id="UP001221757"/>
    </source>
</evidence>
<keyword evidence="2" id="KW-1185">Reference proteome</keyword>
<protein>
    <submittedName>
        <fullName evidence="1">Uncharacterized protein</fullName>
    </submittedName>
</protein>
<comment type="caution">
    <text evidence="1">The sequence shown here is derived from an EMBL/GenBank/DDBJ whole genome shotgun (WGS) entry which is preliminary data.</text>
</comment>
<proteinExistence type="predicted"/>
<dbReference type="EMBL" id="JARKIE010000656">
    <property type="protein sequence ID" value="KAJ7622549.1"/>
    <property type="molecule type" value="Genomic_DNA"/>
</dbReference>
<name>A0AAD7BJD4_MYCRO</name>
<dbReference type="Proteomes" id="UP001221757">
    <property type="component" value="Unassembled WGS sequence"/>
</dbReference>
<sequence length="253" mass="28042">MYLWAQYGLAAWAGGVVLLVQALSQPNHNMFAISKPPPWADGSLRGSVIYIRPICQLFPNFGRVDVNPQWTSDNVLATQYFLIDRHNFPDVCEQAMTALAVQLGQKSLSALPEPRQQCLTRFIVDGCCTHKGHNCSKSSVESVVNTFMPRRPRGPTGGRRRAAKGGTTLIQYSPTGQRRNQGCPEGPIYNTVSKKVRRGGTKATSNRDQAAADVINLPSLLDHLHQFLTFRPTTLRDTLRRVFAAPPCIKSRL</sequence>
<gene>
    <name evidence="1" type="ORF">B0H17DRAFT_1151675</name>
</gene>
<dbReference type="AlphaFoldDB" id="A0AAD7BJD4"/>
<evidence type="ECO:0000313" key="1">
    <source>
        <dbReference type="EMBL" id="KAJ7622549.1"/>
    </source>
</evidence>
<organism evidence="1 2">
    <name type="scientific">Mycena rosella</name>
    <name type="common">Pink bonnet</name>
    <name type="synonym">Agaricus rosellus</name>
    <dbReference type="NCBI Taxonomy" id="1033263"/>
    <lineage>
        <taxon>Eukaryota</taxon>
        <taxon>Fungi</taxon>
        <taxon>Dikarya</taxon>
        <taxon>Basidiomycota</taxon>
        <taxon>Agaricomycotina</taxon>
        <taxon>Agaricomycetes</taxon>
        <taxon>Agaricomycetidae</taxon>
        <taxon>Agaricales</taxon>
        <taxon>Marasmiineae</taxon>
        <taxon>Mycenaceae</taxon>
        <taxon>Mycena</taxon>
    </lineage>
</organism>